<accession>A0A078HZ54</accession>
<evidence type="ECO:0000313" key="3">
    <source>
        <dbReference type="Proteomes" id="UP000028999"/>
    </source>
</evidence>
<name>A0A078HZ54_BRANA</name>
<dbReference type="AlphaFoldDB" id="A0A078HZ54"/>
<dbReference type="EMBL" id="LK032530">
    <property type="protein sequence ID" value="CDY42604.1"/>
    <property type="molecule type" value="Genomic_DNA"/>
</dbReference>
<dbReference type="Proteomes" id="UP001295469">
    <property type="component" value="Chromosome C01"/>
</dbReference>
<dbReference type="PaxDb" id="3708-A0A078HZ54"/>
<evidence type="ECO:0000313" key="2">
    <source>
        <dbReference type="EMBL" id="CDY42604.1"/>
    </source>
</evidence>
<organism evidence="2 3">
    <name type="scientific">Brassica napus</name>
    <name type="common">Rape</name>
    <dbReference type="NCBI Taxonomy" id="3708"/>
    <lineage>
        <taxon>Eukaryota</taxon>
        <taxon>Viridiplantae</taxon>
        <taxon>Streptophyta</taxon>
        <taxon>Embryophyta</taxon>
        <taxon>Tracheophyta</taxon>
        <taxon>Spermatophyta</taxon>
        <taxon>Magnoliopsida</taxon>
        <taxon>eudicotyledons</taxon>
        <taxon>Gunneridae</taxon>
        <taxon>Pentapetalae</taxon>
        <taxon>rosids</taxon>
        <taxon>malvids</taxon>
        <taxon>Brassicales</taxon>
        <taxon>Brassicaceae</taxon>
        <taxon>Brassiceae</taxon>
        <taxon>Brassica</taxon>
    </lineage>
</organism>
<evidence type="ECO:0000313" key="1">
    <source>
        <dbReference type="EMBL" id="CAF2067109.1"/>
    </source>
</evidence>
<dbReference type="Proteomes" id="UP000028999">
    <property type="component" value="Unassembled WGS sequence"/>
</dbReference>
<sequence length="105" mass="11969">MNLYDYYISRIGCGFSSLADYQVLWNLELIVGVPKVEIKCGPIELHYFSNGLGEELKLFLTKAVYLSIVFLSQVKLGFYAISLQAHIRTLCVVLCSIFQLNRRLS</sequence>
<dbReference type="Gramene" id="CDY42604">
    <property type="protein sequence ID" value="CDY42604"/>
    <property type="gene ID" value="GSBRNA2T00075110001"/>
</dbReference>
<proteinExistence type="predicted"/>
<gene>
    <name evidence="2" type="primary">BnaC01g00160D</name>
    <name evidence="1" type="ORF">DARMORV10_C01P00310.1</name>
    <name evidence="2" type="ORF">GSBRNA2T00075110001</name>
</gene>
<keyword evidence="3" id="KW-1185">Reference proteome</keyword>
<reference evidence="2 3" key="1">
    <citation type="journal article" date="2014" name="Science">
        <title>Plant genetics. Early allopolyploid evolution in the post-Neolithic Brassica napus oilseed genome.</title>
        <authorList>
            <person name="Chalhoub B."/>
            <person name="Denoeud F."/>
            <person name="Liu S."/>
            <person name="Parkin I.A."/>
            <person name="Tang H."/>
            <person name="Wang X."/>
            <person name="Chiquet J."/>
            <person name="Belcram H."/>
            <person name="Tong C."/>
            <person name="Samans B."/>
            <person name="Correa M."/>
            <person name="Da Silva C."/>
            <person name="Just J."/>
            <person name="Falentin C."/>
            <person name="Koh C.S."/>
            <person name="Le Clainche I."/>
            <person name="Bernard M."/>
            <person name="Bento P."/>
            <person name="Noel B."/>
            <person name="Labadie K."/>
            <person name="Alberti A."/>
            <person name="Charles M."/>
            <person name="Arnaud D."/>
            <person name="Guo H."/>
            <person name="Daviaud C."/>
            <person name="Alamery S."/>
            <person name="Jabbari K."/>
            <person name="Zhao M."/>
            <person name="Edger P.P."/>
            <person name="Chelaifa H."/>
            <person name="Tack D."/>
            <person name="Lassalle G."/>
            <person name="Mestiri I."/>
            <person name="Schnel N."/>
            <person name="Le Paslier M.C."/>
            <person name="Fan G."/>
            <person name="Renault V."/>
            <person name="Bayer P.E."/>
            <person name="Golicz A.A."/>
            <person name="Manoli S."/>
            <person name="Lee T.H."/>
            <person name="Thi V.H."/>
            <person name="Chalabi S."/>
            <person name="Hu Q."/>
            <person name="Fan C."/>
            <person name="Tollenaere R."/>
            <person name="Lu Y."/>
            <person name="Battail C."/>
            <person name="Shen J."/>
            <person name="Sidebottom C.H."/>
            <person name="Wang X."/>
            <person name="Canaguier A."/>
            <person name="Chauveau A."/>
            <person name="Berard A."/>
            <person name="Deniot G."/>
            <person name="Guan M."/>
            <person name="Liu Z."/>
            <person name="Sun F."/>
            <person name="Lim Y.P."/>
            <person name="Lyons E."/>
            <person name="Town C.D."/>
            <person name="Bancroft I."/>
            <person name="Wang X."/>
            <person name="Meng J."/>
            <person name="Ma J."/>
            <person name="Pires J.C."/>
            <person name="King G.J."/>
            <person name="Brunel D."/>
            <person name="Delourme R."/>
            <person name="Renard M."/>
            <person name="Aury J.M."/>
            <person name="Adams K.L."/>
            <person name="Batley J."/>
            <person name="Snowdon R.J."/>
            <person name="Tost J."/>
            <person name="Edwards D."/>
            <person name="Zhou Y."/>
            <person name="Hua W."/>
            <person name="Sharpe A.G."/>
            <person name="Paterson A.H."/>
            <person name="Guan C."/>
            <person name="Wincker P."/>
        </authorList>
    </citation>
    <scope>NUCLEOTIDE SEQUENCE [LARGE SCALE GENOMIC DNA]</scope>
    <source>
        <strain evidence="3">cv. Darmor-bzh</strain>
    </source>
</reference>
<reference evidence="1" key="3">
    <citation type="submission" date="2021-01" db="EMBL/GenBank/DDBJ databases">
        <authorList>
            <consortium name="Genoscope - CEA"/>
            <person name="William W."/>
        </authorList>
    </citation>
    <scope>NUCLEOTIDE SEQUENCE</scope>
</reference>
<protein>
    <submittedName>
        <fullName evidence="1">(rape) hypothetical protein</fullName>
    </submittedName>
    <submittedName>
        <fullName evidence="2">BnaC01g00160D protein</fullName>
    </submittedName>
</protein>
<reference evidence="2" key="2">
    <citation type="submission" date="2014-06" db="EMBL/GenBank/DDBJ databases">
        <authorList>
            <person name="Genoscope - CEA"/>
        </authorList>
    </citation>
    <scope>NUCLEOTIDE SEQUENCE</scope>
</reference>
<dbReference type="EMBL" id="HG994365">
    <property type="protein sequence ID" value="CAF2067109.1"/>
    <property type="molecule type" value="Genomic_DNA"/>
</dbReference>